<evidence type="ECO:0000313" key="3">
    <source>
        <dbReference type="Proteomes" id="UP000515344"/>
    </source>
</evidence>
<dbReference type="RefSeq" id="WP_182805557.1">
    <property type="nucleotide sequence ID" value="NZ_CP060007.1"/>
</dbReference>
<gene>
    <name evidence="2" type="ORF">H4075_07430</name>
</gene>
<feature type="signal peptide" evidence="1">
    <location>
        <begin position="1"/>
        <end position="20"/>
    </location>
</feature>
<feature type="chain" id="PRO_5028805672" description="DUF3108 domain-containing protein" evidence="1">
    <location>
        <begin position="21"/>
        <end position="284"/>
    </location>
</feature>
<keyword evidence="1" id="KW-0732">Signal</keyword>
<accession>A0A7G5XKK4</accession>
<dbReference type="KEGG" id="lacs:H4075_07430"/>
<protein>
    <recommendedName>
        <fullName evidence="4">DUF3108 domain-containing protein</fullName>
    </recommendedName>
</protein>
<dbReference type="EMBL" id="CP060007">
    <property type="protein sequence ID" value="QNA46007.1"/>
    <property type="molecule type" value="Genomic_DNA"/>
</dbReference>
<evidence type="ECO:0000313" key="2">
    <source>
        <dbReference type="EMBL" id="QNA46007.1"/>
    </source>
</evidence>
<evidence type="ECO:0000256" key="1">
    <source>
        <dbReference type="SAM" id="SignalP"/>
    </source>
</evidence>
<keyword evidence="3" id="KW-1185">Reference proteome</keyword>
<name>A0A7G5XKK4_9BACT</name>
<dbReference type="Proteomes" id="UP000515344">
    <property type="component" value="Chromosome"/>
</dbReference>
<sequence length="284" mass="32532">MQLRAFLFLFFLSFAFSTVAQNFTGVWEGSFYLRGKKKNKINVRIEITQKGDRLHGVVTTRGFQKNTAYGCDYIVSGWVEGNALVLGVNNVQRGVATTKADCGSFKRVELYPPENDSVSMAKGRWFWIDNSKEQFVVQKTGSEISEVVREEMNNIDRRPDPSRYIKLENEYLPYEVTNKNLGTYSVESKEIILVVSSLEEKARATMTVTLNDRTVFDNLYLSKNVLIIRLKDISKINNIDFINNSDTRFKLDVKISMQQGNDKKEWIVSIMPGGTAYLLLNRKD</sequence>
<organism evidence="2 3">
    <name type="scientific">Lacibacter sediminis</name>
    <dbReference type="NCBI Taxonomy" id="2760713"/>
    <lineage>
        <taxon>Bacteria</taxon>
        <taxon>Pseudomonadati</taxon>
        <taxon>Bacteroidota</taxon>
        <taxon>Chitinophagia</taxon>
        <taxon>Chitinophagales</taxon>
        <taxon>Chitinophagaceae</taxon>
        <taxon>Lacibacter</taxon>
    </lineage>
</organism>
<evidence type="ECO:0008006" key="4">
    <source>
        <dbReference type="Google" id="ProtNLM"/>
    </source>
</evidence>
<reference evidence="3" key="1">
    <citation type="submission" date="2020-08" db="EMBL/GenBank/DDBJ databases">
        <title>Lacibacter sp. S13-6-6 genome sequencing.</title>
        <authorList>
            <person name="Jin L."/>
        </authorList>
    </citation>
    <scope>NUCLEOTIDE SEQUENCE [LARGE SCALE GENOMIC DNA]</scope>
    <source>
        <strain evidence="3">S13-6-6</strain>
    </source>
</reference>
<dbReference type="AlphaFoldDB" id="A0A7G5XKK4"/>
<proteinExistence type="predicted"/>